<gene>
    <name evidence="2" type="ORF">PSQ39_12485</name>
</gene>
<dbReference type="Gene3D" id="3.10.450.50">
    <property type="match status" value="1"/>
</dbReference>
<accession>A0ABT5MJS1</accession>
<dbReference type="EMBL" id="JAQSIO010000004">
    <property type="protein sequence ID" value="MDD0815445.1"/>
    <property type="molecule type" value="Genomic_DNA"/>
</dbReference>
<keyword evidence="3" id="KW-1185">Reference proteome</keyword>
<dbReference type="Pfam" id="PF14534">
    <property type="entry name" value="DUF4440"/>
    <property type="match status" value="1"/>
</dbReference>
<dbReference type="InterPro" id="IPR027843">
    <property type="entry name" value="DUF4440"/>
</dbReference>
<protein>
    <submittedName>
        <fullName evidence="2">Nuclear transport factor 2 family protein</fullName>
    </submittedName>
</protein>
<name>A0ABT5MJS1_9BURK</name>
<feature type="domain" description="DUF4440" evidence="1">
    <location>
        <begin position="35"/>
        <end position="140"/>
    </location>
</feature>
<dbReference type="RefSeq" id="WP_273927140.1">
    <property type="nucleotide sequence ID" value="NZ_JAQSIO010000004.1"/>
</dbReference>
<organism evidence="2 3">
    <name type="scientific">Curvibacter microcysteis</name>
    <dbReference type="NCBI Taxonomy" id="3026419"/>
    <lineage>
        <taxon>Bacteria</taxon>
        <taxon>Pseudomonadati</taxon>
        <taxon>Pseudomonadota</taxon>
        <taxon>Betaproteobacteria</taxon>
        <taxon>Burkholderiales</taxon>
        <taxon>Comamonadaceae</taxon>
        <taxon>Curvibacter</taxon>
    </lineage>
</organism>
<reference evidence="2 3" key="1">
    <citation type="submission" date="2023-02" db="EMBL/GenBank/DDBJ databases">
        <title>Bacterial whole genome sequence for Curvibacter sp. HBC28.</title>
        <authorList>
            <person name="Le V."/>
            <person name="Ko S.-R."/>
            <person name="Ahn C.-Y."/>
            <person name="Oh H.-M."/>
        </authorList>
    </citation>
    <scope>NUCLEOTIDE SEQUENCE [LARGE SCALE GENOMIC DNA]</scope>
    <source>
        <strain evidence="2 3">HBC28</strain>
    </source>
</reference>
<dbReference type="InterPro" id="IPR032710">
    <property type="entry name" value="NTF2-like_dom_sf"/>
</dbReference>
<sequence length="150" mass="16342">MNIRQRVAVLGLWGAALLAPVAGWTQISPDEQAVAQAVEQLRVLMVDPERNRLEALLSDSLSYGHSAGRLDTRESFVADLLAARSDFTHIELSEQTVRLSGDVAVVRHRLTGGTLDAGKPGQVDLKILLVWQKQGGAWKLLARQAVRVPS</sequence>
<dbReference type="Proteomes" id="UP001528672">
    <property type="component" value="Unassembled WGS sequence"/>
</dbReference>
<evidence type="ECO:0000259" key="1">
    <source>
        <dbReference type="Pfam" id="PF14534"/>
    </source>
</evidence>
<dbReference type="SUPFAM" id="SSF54427">
    <property type="entry name" value="NTF2-like"/>
    <property type="match status" value="1"/>
</dbReference>
<proteinExistence type="predicted"/>
<evidence type="ECO:0000313" key="3">
    <source>
        <dbReference type="Proteomes" id="UP001528672"/>
    </source>
</evidence>
<comment type="caution">
    <text evidence="2">The sequence shown here is derived from an EMBL/GenBank/DDBJ whole genome shotgun (WGS) entry which is preliminary data.</text>
</comment>
<evidence type="ECO:0000313" key="2">
    <source>
        <dbReference type="EMBL" id="MDD0815445.1"/>
    </source>
</evidence>